<keyword evidence="2" id="KW-1185">Reference proteome</keyword>
<accession>A0ACC1C2H8</accession>
<proteinExistence type="predicted"/>
<evidence type="ECO:0000313" key="2">
    <source>
        <dbReference type="Proteomes" id="UP001164250"/>
    </source>
</evidence>
<comment type="caution">
    <text evidence="1">The sequence shown here is derived from an EMBL/GenBank/DDBJ whole genome shotgun (WGS) entry which is preliminary data.</text>
</comment>
<evidence type="ECO:0000313" key="1">
    <source>
        <dbReference type="EMBL" id="KAJ0106265.1"/>
    </source>
</evidence>
<reference evidence="2" key="1">
    <citation type="journal article" date="2023" name="G3 (Bethesda)">
        <title>Genome assembly and association tests identify interacting loci associated with vigor, precocity, and sex in interspecific pistachio rootstocks.</title>
        <authorList>
            <person name="Palmer W."/>
            <person name="Jacygrad E."/>
            <person name="Sagayaradj S."/>
            <person name="Cavanaugh K."/>
            <person name="Han R."/>
            <person name="Bertier L."/>
            <person name="Beede B."/>
            <person name="Kafkas S."/>
            <person name="Golino D."/>
            <person name="Preece J."/>
            <person name="Michelmore R."/>
        </authorList>
    </citation>
    <scope>NUCLEOTIDE SEQUENCE [LARGE SCALE GENOMIC DNA]</scope>
</reference>
<sequence>MDLNVQIISRETIQPSSPTPSHLKIYKLSLFDQLAPPVYAPIILFYSPTDENDSSERSNHLKKSLSKTLTKFDPFSGRVKDCFSIECNDRGAIFIEALVDCDMSMVLKQPEIDQLQQLLPEVGSDQTLLAVQVNYFGCGGIAGPSLDHPTRVEAVSALIWSAVIAIATERDKTMPIHVATTAVNLPKRLNPPLPQQSIGNIYQVTMANWLMGKTTNYNDLAEKIHESIKKMNNEYIRKLHEGGGYLNMMRNAAEGLGKEFKHKSTALKLNKVAVFLDTSDGKGIEAWVGLSKENMDKF</sequence>
<gene>
    <name evidence="1" type="ORF">Patl1_18238</name>
</gene>
<dbReference type="EMBL" id="CM047898">
    <property type="protein sequence ID" value="KAJ0106265.1"/>
    <property type="molecule type" value="Genomic_DNA"/>
</dbReference>
<dbReference type="Proteomes" id="UP001164250">
    <property type="component" value="Chromosome 2"/>
</dbReference>
<protein>
    <submittedName>
        <fullName evidence="1">Uncharacterized protein</fullName>
    </submittedName>
</protein>
<name>A0ACC1C2H8_9ROSI</name>
<organism evidence="1 2">
    <name type="scientific">Pistacia atlantica</name>
    <dbReference type="NCBI Taxonomy" id="434234"/>
    <lineage>
        <taxon>Eukaryota</taxon>
        <taxon>Viridiplantae</taxon>
        <taxon>Streptophyta</taxon>
        <taxon>Embryophyta</taxon>
        <taxon>Tracheophyta</taxon>
        <taxon>Spermatophyta</taxon>
        <taxon>Magnoliopsida</taxon>
        <taxon>eudicotyledons</taxon>
        <taxon>Gunneridae</taxon>
        <taxon>Pentapetalae</taxon>
        <taxon>rosids</taxon>
        <taxon>malvids</taxon>
        <taxon>Sapindales</taxon>
        <taxon>Anacardiaceae</taxon>
        <taxon>Pistacia</taxon>
    </lineage>
</organism>